<feature type="transmembrane region" description="Helical" evidence="1">
    <location>
        <begin position="32"/>
        <end position="53"/>
    </location>
</feature>
<keyword evidence="1" id="KW-0812">Transmembrane</keyword>
<accession>A0A6C0L1I0</accession>
<name>A0A6C0L1I0_9ZZZZ</name>
<keyword evidence="1" id="KW-1133">Transmembrane helix</keyword>
<keyword evidence="1" id="KW-0472">Membrane</keyword>
<protein>
    <submittedName>
        <fullName evidence="2">Uncharacterized protein</fullName>
    </submittedName>
</protein>
<dbReference type="EMBL" id="MN741026">
    <property type="protein sequence ID" value="QHU23236.1"/>
    <property type="molecule type" value="Genomic_DNA"/>
</dbReference>
<evidence type="ECO:0000313" key="2">
    <source>
        <dbReference type="EMBL" id="QHU23236.1"/>
    </source>
</evidence>
<organism evidence="2">
    <name type="scientific">viral metagenome</name>
    <dbReference type="NCBI Taxonomy" id="1070528"/>
    <lineage>
        <taxon>unclassified sequences</taxon>
        <taxon>metagenomes</taxon>
        <taxon>organismal metagenomes</taxon>
    </lineage>
</organism>
<proteinExistence type="predicted"/>
<reference evidence="2" key="1">
    <citation type="journal article" date="2020" name="Nature">
        <title>Giant virus diversity and host interactions through global metagenomics.</title>
        <authorList>
            <person name="Schulz F."/>
            <person name="Roux S."/>
            <person name="Paez-Espino D."/>
            <person name="Jungbluth S."/>
            <person name="Walsh D.A."/>
            <person name="Denef V.J."/>
            <person name="McMahon K.D."/>
            <person name="Konstantinidis K.T."/>
            <person name="Eloe-Fadrosh E.A."/>
            <person name="Kyrpides N.C."/>
            <person name="Woyke T."/>
        </authorList>
    </citation>
    <scope>NUCLEOTIDE SEQUENCE</scope>
    <source>
        <strain evidence="2">GVMAG-S-ERX555907-94</strain>
    </source>
</reference>
<evidence type="ECO:0000256" key="1">
    <source>
        <dbReference type="SAM" id="Phobius"/>
    </source>
</evidence>
<dbReference type="AlphaFoldDB" id="A0A6C0L1I0"/>
<sequence length="79" mass="9367">MKPHLVEYKVNVVPRITKKEPEIVIHSNSTPLFINLFLLLIIISGIYTLYIRWKNKKMNQKKYEENILTLNAKINLKES</sequence>